<dbReference type="Proteomes" id="UP001363622">
    <property type="component" value="Unassembled WGS sequence"/>
</dbReference>
<dbReference type="EMBL" id="JBBPHU010000011">
    <property type="protein sequence ID" value="KAK7512020.1"/>
    <property type="molecule type" value="Genomic_DNA"/>
</dbReference>
<keyword evidence="2" id="KW-1185">Reference proteome</keyword>
<organism evidence="1 2">
    <name type="scientific">Phyllosticta citriasiana</name>
    <dbReference type="NCBI Taxonomy" id="595635"/>
    <lineage>
        <taxon>Eukaryota</taxon>
        <taxon>Fungi</taxon>
        <taxon>Dikarya</taxon>
        <taxon>Ascomycota</taxon>
        <taxon>Pezizomycotina</taxon>
        <taxon>Dothideomycetes</taxon>
        <taxon>Dothideomycetes incertae sedis</taxon>
        <taxon>Botryosphaeriales</taxon>
        <taxon>Phyllostictaceae</taxon>
        <taxon>Phyllosticta</taxon>
    </lineage>
</organism>
<gene>
    <name evidence="1" type="ORF">IWZ03DRAFT_49948</name>
</gene>
<protein>
    <recommendedName>
        <fullName evidence="3">Secreted protein</fullName>
    </recommendedName>
</protein>
<comment type="caution">
    <text evidence="1">The sequence shown here is derived from an EMBL/GenBank/DDBJ whole genome shotgun (WGS) entry which is preliminary data.</text>
</comment>
<reference evidence="1 2" key="1">
    <citation type="submission" date="2024-04" db="EMBL/GenBank/DDBJ databases">
        <title>Phyllosticta paracitricarpa is synonymous to the EU quarantine fungus P. citricarpa based on phylogenomic analyses.</title>
        <authorList>
            <consortium name="Lawrence Berkeley National Laboratory"/>
            <person name="Van Ingen-Buijs V.A."/>
            <person name="Van Westerhoven A.C."/>
            <person name="Haridas S."/>
            <person name="Skiadas P."/>
            <person name="Martin F."/>
            <person name="Groenewald J.Z."/>
            <person name="Crous P.W."/>
            <person name="Seidl M.F."/>
        </authorList>
    </citation>
    <scope>NUCLEOTIDE SEQUENCE [LARGE SCALE GENOMIC DNA]</scope>
    <source>
        <strain evidence="1 2">CBS 123371</strain>
    </source>
</reference>
<sequence length="98" mass="10618">MVELVELPLWFIAGAACWQGLHWWVCLSILDEFLCLICVACAMSVCLSPDSVCLPFSFSSPQLLIQTSPVDAAEAIMTTRRTAPSSQSIIVAPACLTQ</sequence>
<evidence type="ECO:0000313" key="1">
    <source>
        <dbReference type="EMBL" id="KAK7512020.1"/>
    </source>
</evidence>
<name>A0ABR1KCY0_9PEZI</name>
<accession>A0ABR1KCY0</accession>
<proteinExistence type="predicted"/>
<evidence type="ECO:0008006" key="3">
    <source>
        <dbReference type="Google" id="ProtNLM"/>
    </source>
</evidence>
<evidence type="ECO:0000313" key="2">
    <source>
        <dbReference type="Proteomes" id="UP001363622"/>
    </source>
</evidence>